<dbReference type="Gene3D" id="1.10.10.10">
    <property type="entry name" value="Winged helix-like DNA-binding domain superfamily/Winged helix DNA-binding domain"/>
    <property type="match status" value="1"/>
</dbReference>
<evidence type="ECO:0000256" key="3">
    <source>
        <dbReference type="ARBA" id="ARBA00023082"/>
    </source>
</evidence>
<dbReference type="RefSeq" id="WP_030306252.1">
    <property type="nucleotide sequence ID" value="NZ_CP108379.1"/>
</dbReference>
<evidence type="ECO:0000259" key="6">
    <source>
        <dbReference type="Pfam" id="PF08281"/>
    </source>
</evidence>
<dbReference type="InterPro" id="IPR014284">
    <property type="entry name" value="RNA_pol_sigma-70_dom"/>
</dbReference>
<comment type="caution">
    <text evidence="7">The sequence shown here is derived from an EMBL/GenBank/DDBJ whole genome shotgun (WGS) entry which is preliminary data.</text>
</comment>
<evidence type="ECO:0000256" key="4">
    <source>
        <dbReference type="ARBA" id="ARBA00023125"/>
    </source>
</evidence>
<dbReference type="SUPFAM" id="SSF88946">
    <property type="entry name" value="Sigma2 domain of RNA polymerase sigma factors"/>
    <property type="match status" value="1"/>
</dbReference>
<dbReference type="InterPro" id="IPR039425">
    <property type="entry name" value="RNA_pol_sigma-70-like"/>
</dbReference>
<dbReference type="GO" id="GO:0016987">
    <property type="term" value="F:sigma factor activity"/>
    <property type="evidence" value="ECO:0007669"/>
    <property type="project" value="UniProtKB-KW"/>
</dbReference>
<reference evidence="7 8" key="1">
    <citation type="submission" date="2017-12" db="EMBL/GenBank/DDBJ databases">
        <title>Population genomics insights into the ecological differentiation and adaptive evolution in streptomycetes.</title>
        <authorList>
            <person name="Li Y."/>
            <person name="Huang Y."/>
        </authorList>
    </citation>
    <scope>NUCLEOTIDE SEQUENCE [LARGE SCALE GENOMIC DNA]</scope>
    <source>
        <strain evidence="7 8">FXJ.2339</strain>
    </source>
</reference>
<protein>
    <submittedName>
        <fullName evidence="7">RNA polymerase sigma factor</fullName>
    </submittedName>
</protein>
<comment type="similarity">
    <text evidence="1">Belongs to the sigma-70 factor family. ECF subfamily.</text>
</comment>
<keyword evidence="5" id="KW-0804">Transcription</keyword>
<dbReference type="AlphaFoldDB" id="A0AB37XKR7"/>
<evidence type="ECO:0000256" key="2">
    <source>
        <dbReference type="ARBA" id="ARBA00023015"/>
    </source>
</evidence>
<keyword evidence="2" id="KW-0805">Transcription regulation</keyword>
<accession>A0AB37XKR7</accession>
<dbReference type="SUPFAM" id="SSF88659">
    <property type="entry name" value="Sigma3 and sigma4 domains of RNA polymerase sigma factors"/>
    <property type="match status" value="1"/>
</dbReference>
<evidence type="ECO:0000256" key="1">
    <source>
        <dbReference type="ARBA" id="ARBA00010641"/>
    </source>
</evidence>
<evidence type="ECO:0000313" key="8">
    <source>
        <dbReference type="Proteomes" id="UP000292095"/>
    </source>
</evidence>
<sequence length="203" mass="23021">MTSESVPPQVIPAQKQRRLPELLRIGRKPPLTVDEQLEELARTSAIHFPAIARRLGQHNRSQLVEDVWQNAFAKVTKRLREGAEPVDNLRAYMRQTCVNSAIDELRLIRRRSEVLVGDDTAVLEERENAELDASGVYYADIRDELKALLTSMEHQAVFLTSVLDFTSERAAELMNTSPSSVRKAVRRARGKVARRQSSLGHLR</sequence>
<keyword evidence="3" id="KW-0731">Sigma factor</keyword>
<dbReference type="InterPro" id="IPR013325">
    <property type="entry name" value="RNA_pol_sigma_r2"/>
</dbReference>
<dbReference type="PANTHER" id="PTHR43133:SF8">
    <property type="entry name" value="RNA POLYMERASE SIGMA FACTOR HI_1459-RELATED"/>
    <property type="match status" value="1"/>
</dbReference>
<dbReference type="GO" id="GO:0003677">
    <property type="term" value="F:DNA binding"/>
    <property type="evidence" value="ECO:0007669"/>
    <property type="project" value="UniProtKB-KW"/>
</dbReference>
<dbReference type="PANTHER" id="PTHR43133">
    <property type="entry name" value="RNA POLYMERASE ECF-TYPE SIGMA FACTO"/>
    <property type="match status" value="1"/>
</dbReference>
<dbReference type="Pfam" id="PF08281">
    <property type="entry name" value="Sigma70_r4_2"/>
    <property type="match status" value="1"/>
</dbReference>
<dbReference type="InterPro" id="IPR013249">
    <property type="entry name" value="RNA_pol_sigma70_r4_t2"/>
</dbReference>
<proteinExistence type="inferred from homology"/>
<dbReference type="InterPro" id="IPR036388">
    <property type="entry name" value="WH-like_DNA-bd_sf"/>
</dbReference>
<dbReference type="Gene3D" id="1.10.1740.10">
    <property type="match status" value="1"/>
</dbReference>
<evidence type="ECO:0000313" key="7">
    <source>
        <dbReference type="EMBL" id="RZE43224.1"/>
    </source>
</evidence>
<dbReference type="Proteomes" id="UP000292095">
    <property type="component" value="Unassembled WGS sequence"/>
</dbReference>
<dbReference type="EMBL" id="PKLK01000008">
    <property type="protein sequence ID" value="RZE43224.1"/>
    <property type="molecule type" value="Genomic_DNA"/>
</dbReference>
<feature type="domain" description="RNA polymerase sigma factor 70 region 4 type 2" evidence="6">
    <location>
        <begin position="149"/>
        <end position="191"/>
    </location>
</feature>
<dbReference type="GO" id="GO:0006352">
    <property type="term" value="P:DNA-templated transcription initiation"/>
    <property type="evidence" value="ECO:0007669"/>
    <property type="project" value="InterPro"/>
</dbReference>
<keyword evidence="4" id="KW-0238">DNA-binding</keyword>
<dbReference type="NCBIfam" id="TIGR02937">
    <property type="entry name" value="sigma70-ECF"/>
    <property type="match status" value="1"/>
</dbReference>
<evidence type="ECO:0000256" key="5">
    <source>
        <dbReference type="ARBA" id="ARBA00023163"/>
    </source>
</evidence>
<dbReference type="InterPro" id="IPR013324">
    <property type="entry name" value="RNA_pol_sigma_r3/r4-like"/>
</dbReference>
<name>A0AB37XKR7_9ACTN</name>
<organism evidence="7 8">
    <name type="scientific">Streptomyces albidoflavus</name>
    <dbReference type="NCBI Taxonomy" id="1886"/>
    <lineage>
        <taxon>Bacteria</taxon>
        <taxon>Bacillati</taxon>
        <taxon>Actinomycetota</taxon>
        <taxon>Actinomycetes</taxon>
        <taxon>Kitasatosporales</taxon>
        <taxon>Streptomycetaceae</taxon>
        <taxon>Streptomyces</taxon>
        <taxon>Streptomyces albidoflavus group</taxon>
    </lineage>
</organism>
<gene>
    <name evidence="7" type="ORF">C0Q91_08735</name>
</gene>